<protein>
    <submittedName>
        <fullName evidence="1">Uncharacterized protein</fullName>
    </submittedName>
</protein>
<sequence length="166" mass="17925">MASFARLPSAASLFSGSPVMASFAQLGQRSSHEKAYGGQLLVDRIGEAEEDWWELASGCGARMWNERARARACSFTPFGSGGNGKEGKCFHHQLRSRFFFPLLHRAAARVDVCALNLGCGMAGVGSSIGWWRRLGGGVGSHVGRKRRRGGWWSLLCGCVSMCLGRA</sequence>
<evidence type="ECO:0000313" key="2">
    <source>
        <dbReference type="Proteomes" id="UP000799767"/>
    </source>
</evidence>
<accession>A0A6A6PY75</accession>
<gene>
    <name evidence="1" type="ORF">BDY17DRAFT_133284</name>
</gene>
<dbReference type="GeneID" id="54470440"/>
<name>A0A6A6PY75_9PEZI</name>
<dbReference type="Proteomes" id="UP000799767">
    <property type="component" value="Unassembled WGS sequence"/>
</dbReference>
<dbReference type="RefSeq" id="XP_033591248.1">
    <property type="nucleotide sequence ID" value="XM_033729438.1"/>
</dbReference>
<organism evidence="1 2">
    <name type="scientific">Neohortaea acidophila</name>
    <dbReference type="NCBI Taxonomy" id="245834"/>
    <lineage>
        <taxon>Eukaryota</taxon>
        <taxon>Fungi</taxon>
        <taxon>Dikarya</taxon>
        <taxon>Ascomycota</taxon>
        <taxon>Pezizomycotina</taxon>
        <taxon>Dothideomycetes</taxon>
        <taxon>Dothideomycetidae</taxon>
        <taxon>Mycosphaerellales</taxon>
        <taxon>Teratosphaeriaceae</taxon>
        <taxon>Neohortaea</taxon>
    </lineage>
</organism>
<proteinExistence type="predicted"/>
<reference evidence="1" key="1">
    <citation type="journal article" date="2020" name="Stud. Mycol.">
        <title>101 Dothideomycetes genomes: a test case for predicting lifestyles and emergence of pathogens.</title>
        <authorList>
            <person name="Haridas S."/>
            <person name="Albert R."/>
            <person name="Binder M."/>
            <person name="Bloem J."/>
            <person name="Labutti K."/>
            <person name="Salamov A."/>
            <person name="Andreopoulos B."/>
            <person name="Baker S."/>
            <person name="Barry K."/>
            <person name="Bills G."/>
            <person name="Bluhm B."/>
            <person name="Cannon C."/>
            <person name="Castanera R."/>
            <person name="Culley D."/>
            <person name="Daum C."/>
            <person name="Ezra D."/>
            <person name="Gonzalez J."/>
            <person name="Henrissat B."/>
            <person name="Kuo A."/>
            <person name="Liang C."/>
            <person name="Lipzen A."/>
            <person name="Lutzoni F."/>
            <person name="Magnuson J."/>
            <person name="Mondo S."/>
            <person name="Nolan M."/>
            <person name="Ohm R."/>
            <person name="Pangilinan J."/>
            <person name="Park H.-J."/>
            <person name="Ramirez L."/>
            <person name="Alfaro M."/>
            <person name="Sun H."/>
            <person name="Tritt A."/>
            <person name="Yoshinaga Y."/>
            <person name="Zwiers L.-H."/>
            <person name="Turgeon B."/>
            <person name="Goodwin S."/>
            <person name="Spatafora J."/>
            <person name="Crous P."/>
            <person name="Grigoriev I."/>
        </authorList>
    </citation>
    <scope>NUCLEOTIDE SEQUENCE</scope>
    <source>
        <strain evidence="1">CBS 113389</strain>
    </source>
</reference>
<keyword evidence="2" id="KW-1185">Reference proteome</keyword>
<dbReference type="AlphaFoldDB" id="A0A6A6PY75"/>
<evidence type="ECO:0000313" key="1">
    <source>
        <dbReference type="EMBL" id="KAF2484679.1"/>
    </source>
</evidence>
<dbReference type="EMBL" id="MU001634">
    <property type="protein sequence ID" value="KAF2484679.1"/>
    <property type="molecule type" value="Genomic_DNA"/>
</dbReference>